<feature type="transmembrane region" description="Helical" evidence="2">
    <location>
        <begin position="37"/>
        <end position="59"/>
    </location>
</feature>
<protein>
    <submittedName>
        <fullName evidence="3">Uncharacterized protein</fullName>
    </submittedName>
</protein>
<dbReference type="Proteomes" id="UP001215598">
    <property type="component" value="Unassembled WGS sequence"/>
</dbReference>
<feature type="transmembrane region" description="Helical" evidence="2">
    <location>
        <begin position="322"/>
        <end position="346"/>
    </location>
</feature>
<name>A0AAD7KFD0_9AGAR</name>
<dbReference type="AlphaFoldDB" id="A0AAD7KFD0"/>
<feature type="transmembrane region" description="Helical" evidence="2">
    <location>
        <begin position="152"/>
        <end position="171"/>
    </location>
</feature>
<dbReference type="EMBL" id="JARKIB010000002">
    <property type="protein sequence ID" value="KAJ7784102.1"/>
    <property type="molecule type" value="Genomic_DNA"/>
</dbReference>
<gene>
    <name evidence="3" type="ORF">B0H16DRAFT_1708845</name>
</gene>
<feature type="region of interest" description="Disordered" evidence="1">
    <location>
        <begin position="382"/>
        <end position="406"/>
    </location>
</feature>
<feature type="region of interest" description="Disordered" evidence="1">
    <location>
        <begin position="70"/>
        <end position="97"/>
    </location>
</feature>
<feature type="transmembrane region" description="Helical" evidence="2">
    <location>
        <begin position="7"/>
        <end position="31"/>
    </location>
</feature>
<keyword evidence="2" id="KW-1133">Transmembrane helix</keyword>
<evidence type="ECO:0000313" key="4">
    <source>
        <dbReference type="Proteomes" id="UP001215598"/>
    </source>
</evidence>
<keyword evidence="2" id="KW-0812">Transmembrane</keyword>
<sequence length="406" mass="44704">MRKTTKAVLTVLYIFLLGYAMLGYISARVFFSYLFTIYLYLVVGITLLGIVQTAVITPLDRALNEDERVPELDPAPVRRPHDEESLIHSPDSDPEDTEPYGGFCDEISVIGATLLAFVAASMFVTAAAIRPAGTSVLFGAYEVLKRVVQRTAAVLLGPPLVIFAPILLLWINVTRIGDDPHNSLWYKNSTIYRRITTAVFIYLLVIEGIILLRPSASEAVVAQLAWQASLLSPFFDWLGFGAYPLTLLWFLTDRVGVYLLHRGKKYLRAHGLAKPAKPTTAVEPASKIRPVVDLVASFIVPLAMMCNGYVNNTPSIQEGLTSAAILVVSSTAVILSIFLGDLALYWTYYYCIGRRTAEEDRSSPVDVMAIAMVAFAKWEEQEADGAQSEHKVDAEVQGETEKSADS</sequence>
<evidence type="ECO:0000256" key="1">
    <source>
        <dbReference type="SAM" id="MobiDB-lite"/>
    </source>
</evidence>
<feature type="compositionally biased region" description="Basic and acidic residues" evidence="1">
    <location>
        <begin position="387"/>
        <end position="406"/>
    </location>
</feature>
<feature type="transmembrane region" description="Helical" evidence="2">
    <location>
        <begin position="191"/>
        <end position="212"/>
    </location>
</feature>
<keyword evidence="2" id="KW-0472">Membrane</keyword>
<comment type="caution">
    <text evidence="3">The sequence shown here is derived from an EMBL/GenBank/DDBJ whole genome shotgun (WGS) entry which is preliminary data.</text>
</comment>
<evidence type="ECO:0000313" key="3">
    <source>
        <dbReference type="EMBL" id="KAJ7784102.1"/>
    </source>
</evidence>
<feature type="transmembrane region" description="Helical" evidence="2">
    <location>
        <begin position="291"/>
        <end position="310"/>
    </location>
</feature>
<feature type="transmembrane region" description="Helical" evidence="2">
    <location>
        <begin position="109"/>
        <end position="132"/>
    </location>
</feature>
<proteinExistence type="predicted"/>
<feature type="transmembrane region" description="Helical" evidence="2">
    <location>
        <begin position="240"/>
        <end position="260"/>
    </location>
</feature>
<organism evidence="3 4">
    <name type="scientific">Mycena metata</name>
    <dbReference type="NCBI Taxonomy" id="1033252"/>
    <lineage>
        <taxon>Eukaryota</taxon>
        <taxon>Fungi</taxon>
        <taxon>Dikarya</taxon>
        <taxon>Basidiomycota</taxon>
        <taxon>Agaricomycotina</taxon>
        <taxon>Agaricomycetes</taxon>
        <taxon>Agaricomycetidae</taxon>
        <taxon>Agaricales</taxon>
        <taxon>Marasmiineae</taxon>
        <taxon>Mycenaceae</taxon>
        <taxon>Mycena</taxon>
    </lineage>
</organism>
<reference evidence="3" key="1">
    <citation type="submission" date="2023-03" db="EMBL/GenBank/DDBJ databases">
        <title>Massive genome expansion in bonnet fungi (Mycena s.s.) driven by repeated elements and novel gene families across ecological guilds.</title>
        <authorList>
            <consortium name="Lawrence Berkeley National Laboratory"/>
            <person name="Harder C.B."/>
            <person name="Miyauchi S."/>
            <person name="Viragh M."/>
            <person name="Kuo A."/>
            <person name="Thoen E."/>
            <person name="Andreopoulos B."/>
            <person name="Lu D."/>
            <person name="Skrede I."/>
            <person name="Drula E."/>
            <person name="Henrissat B."/>
            <person name="Morin E."/>
            <person name="Kohler A."/>
            <person name="Barry K."/>
            <person name="LaButti K."/>
            <person name="Morin E."/>
            <person name="Salamov A."/>
            <person name="Lipzen A."/>
            <person name="Mereny Z."/>
            <person name="Hegedus B."/>
            <person name="Baldrian P."/>
            <person name="Stursova M."/>
            <person name="Weitz H."/>
            <person name="Taylor A."/>
            <person name="Grigoriev I.V."/>
            <person name="Nagy L.G."/>
            <person name="Martin F."/>
            <person name="Kauserud H."/>
        </authorList>
    </citation>
    <scope>NUCLEOTIDE SEQUENCE</scope>
    <source>
        <strain evidence="3">CBHHK182m</strain>
    </source>
</reference>
<accession>A0AAD7KFD0</accession>
<keyword evidence="4" id="KW-1185">Reference proteome</keyword>
<evidence type="ECO:0000256" key="2">
    <source>
        <dbReference type="SAM" id="Phobius"/>
    </source>
</evidence>